<keyword evidence="1" id="KW-1133">Transmembrane helix</keyword>
<reference evidence="3" key="1">
    <citation type="submission" date="2019-05" db="EMBL/GenBank/DDBJ databases">
        <title>Genome sequence and methylation pattern of the halophilic Archaeon Natrinema versiforme BOL5-4.</title>
        <authorList>
            <person name="DasSarma P."/>
            <person name="Anton B.P."/>
            <person name="DasSarma S.L."/>
            <person name="Martinez F.L."/>
            <person name="Guzman D."/>
            <person name="Roberts R.J."/>
            <person name="DasSarma S."/>
        </authorList>
    </citation>
    <scope>NUCLEOTIDE SEQUENCE [LARGE SCALE GENOMIC DNA]</scope>
    <source>
        <strain evidence="3">BOL5-4</strain>
    </source>
</reference>
<dbReference type="KEGG" id="nvr:FEJ81_12025"/>
<sequence>MLPSGNRPSRPILAGSVALVAVGVAVNTGFDAPLRTVPALLLIALGVAGVTSTESDSGPARLQRVAKRWWLLAFAAFLPYALATAPASESAAAVGDAFAGPIVGLVLESIAGALVLCAVSMTVCYGFARYGIHPGRPTPEERVLSGDD</sequence>
<evidence type="ECO:0000256" key="1">
    <source>
        <dbReference type="SAM" id="Phobius"/>
    </source>
</evidence>
<name>A0A4P8WHW5_9EURY</name>
<feature type="transmembrane region" description="Helical" evidence="1">
    <location>
        <begin position="65"/>
        <end position="82"/>
    </location>
</feature>
<dbReference type="OrthoDB" id="169406at2157"/>
<feature type="transmembrane region" description="Helical" evidence="1">
    <location>
        <begin position="102"/>
        <end position="128"/>
    </location>
</feature>
<organism evidence="2 3">
    <name type="scientific">Natrinema versiforme</name>
    <dbReference type="NCBI Taxonomy" id="88724"/>
    <lineage>
        <taxon>Archaea</taxon>
        <taxon>Methanobacteriati</taxon>
        <taxon>Methanobacteriota</taxon>
        <taxon>Stenosarchaea group</taxon>
        <taxon>Halobacteria</taxon>
        <taxon>Halobacteriales</taxon>
        <taxon>Natrialbaceae</taxon>
        <taxon>Natrinema</taxon>
    </lineage>
</organism>
<keyword evidence="1" id="KW-0472">Membrane</keyword>
<evidence type="ECO:0000313" key="2">
    <source>
        <dbReference type="EMBL" id="QCS43047.1"/>
    </source>
</evidence>
<evidence type="ECO:0000313" key="3">
    <source>
        <dbReference type="Proteomes" id="UP000302218"/>
    </source>
</evidence>
<dbReference type="GeneID" id="40266012"/>
<dbReference type="EMBL" id="CP040330">
    <property type="protein sequence ID" value="QCS43047.1"/>
    <property type="molecule type" value="Genomic_DNA"/>
</dbReference>
<keyword evidence="1" id="KW-0812">Transmembrane</keyword>
<protein>
    <submittedName>
        <fullName evidence="2">DUF1467 domain-containing protein</fullName>
    </submittedName>
</protein>
<proteinExistence type="predicted"/>
<dbReference type="RefSeq" id="WP_138245518.1">
    <property type="nucleotide sequence ID" value="NZ_CP040330.1"/>
</dbReference>
<gene>
    <name evidence="2" type="ORF">FEJ81_12025</name>
</gene>
<dbReference type="AlphaFoldDB" id="A0A4P8WHW5"/>
<accession>A0A4P8WHW5</accession>
<dbReference type="Proteomes" id="UP000302218">
    <property type="component" value="Chromosome"/>
</dbReference>